<proteinExistence type="predicted"/>
<comment type="caution">
    <text evidence="1">The sequence shown here is derived from an EMBL/GenBank/DDBJ whole genome shotgun (WGS) entry which is preliminary data.</text>
</comment>
<organism evidence="1 2">
    <name type="scientific">Okeania hirsuta</name>
    <dbReference type="NCBI Taxonomy" id="1458930"/>
    <lineage>
        <taxon>Bacteria</taxon>
        <taxon>Bacillati</taxon>
        <taxon>Cyanobacteriota</taxon>
        <taxon>Cyanophyceae</taxon>
        <taxon>Oscillatoriophycideae</taxon>
        <taxon>Oscillatoriales</taxon>
        <taxon>Microcoleaceae</taxon>
        <taxon>Okeania</taxon>
    </lineage>
</organism>
<dbReference type="Proteomes" id="UP000269154">
    <property type="component" value="Unassembled WGS sequence"/>
</dbReference>
<dbReference type="EMBL" id="RCBY01000061">
    <property type="protein sequence ID" value="RQH43468.1"/>
    <property type="molecule type" value="Genomic_DNA"/>
</dbReference>
<sequence>MTEERLTQIQFTQLVAEVEQLSRQRDEEIDREQMQQILQELNLPTDLVDEAMMQLRRREALAVEQKRNKLITVGVLSGLVVVIVASFLWFQTQKQALNNVYANSGQSKLTLETNSGQEILIVVDSQQNSEVFYRVTLQDAPVGKKLYLGCNWIDSNGEISHQNSYQTKQINKAVWPTYCKYKFHTGSPVGNWQVEMYLGDRFLSQTEFTVK</sequence>
<accession>A0A3N6RQN3</accession>
<reference evidence="1 2" key="1">
    <citation type="journal article" date="2018" name="ACS Chem. Biol.">
        <title>Ketoreductase domain dysfunction expands chemodiversity: malyngamide biosynthesis in the cyanobacterium Okeania hirsuta.</title>
        <authorList>
            <person name="Moss N.A."/>
            <person name="Leao T."/>
            <person name="Rankin M."/>
            <person name="McCullough T.M."/>
            <person name="Qu P."/>
            <person name="Korobeynikov A."/>
            <person name="Smith J.L."/>
            <person name="Gerwick L."/>
            <person name="Gerwick W.H."/>
        </authorList>
    </citation>
    <scope>NUCLEOTIDE SEQUENCE [LARGE SCALE GENOMIC DNA]</scope>
    <source>
        <strain evidence="1 2">PAB10Feb10-1</strain>
    </source>
</reference>
<keyword evidence="2" id="KW-1185">Reference proteome</keyword>
<evidence type="ECO:0000313" key="2">
    <source>
        <dbReference type="Proteomes" id="UP000269154"/>
    </source>
</evidence>
<evidence type="ECO:0000313" key="1">
    <source>
        <dbReference type="EMBL" id="RQH43468.1"/>
    </source>
</evidence>
<dbReference type="AlphaFoldDB" id="A0A3N6RQN3"/>
<dbReference type="OrthoDB" id="529787at2"/>
<evidence type="ECO:0008006" key="3">
    <source>
        <dbReference type="Google" id="ProtNLM"/>
    </source>
</evidence>
<protein>
    <recommendedName>
        <fullName evidence="3">DUF3859 domain-containing protein</fullName>
    </recommendedName>
</protein>
<name>A0A3N6RQN3_9CYAN</name>
<gene>
    <name evidence="1" type="ORF">D5R40_12885</name>
</gene>